<evidence type="ECO:0000256" key="2">
    <source>
        <dbReference type="ARBA" id="ARBA00009540"/>
    </source>
</evidence>
<keyword evidence="9" id="KW-1185">Reference proteome</keyword>
<evidence type="ECO:0000256" key="4">
    <source>
        <dbReference type="ARBA" id="ARBA00040604"/>
    </source>
</evidence>
<comment type="similarity">
    <text evidence="2">Belongs to the OXR1 family.</text>
</comment>
<feature type="compositionally biased region" description="Polar residues" evidence="5">
    <location>
        <begin position="109"/>
        <end position="122"/>
    </location>
</feature>
<dbReference type="AlphaFoldDB" id="A0A485L1D5"/>
<dbReference type="Proteomes" id="UP000332933">
    <property type="component" value="Unassembled WGS sequence"/>
</dbReference>
<dbReference type="EMBL" id="CAADRA010005561">
    <property type="protein sequence ID" value="VFT91218.1"/>
    <property type="molecule type" value="Genomic_DNA"/>
</dbReference>
<evidence type="ECO:0000313" key="7">
    <source>
        <dbReference type="EMBL" id="KAF0694720.1"/>
    </source>
</evidence>
<accession>A0A485L1D5</accession>
<evidence type="ECO:0000313" key="8">
    <source>
        <dbReference type="EMBL" id="VFT91218.1"/>
    </source>
</evidence>
<reference evidence="7" key="2">
    <citation type="submission" date="2019-06" db="EMBL/GenBank/DDBJ databases">
        <title>Genomics analysis of Aphanomyces spp. identifies a new class of oomycete effector associated with host adaptation.</title>
        <authorList>
            <person name="Gaulin E."/>
        </authorList>
    </citation>
    <scope>NUCLEOTIDE SEQUENCE</scope>
    <source>
        <strain evidence="7">CBS 578.67</strain>
    </source>
</reference>
<dbReference type="EMBL" id="VJMH01005540">
    <property type="protein sequence ID" value="KAF0694720.1"/>
    <property type="molecule type" value="Genomic_DNA"/>
</dbReference>
<dbReference type="PROSITE" id="PS51886">
    <property type="entry name" value="TLDC"/>
    <property type="match status" value="1"/>
</dbReference>
<proteinExistence type="inferred from homology"/>
<evidence type="ECO:0000256" key="5">
    <source>
        <dbReference type="SAM" id="MobiDB-lite"/>
    </source>
</evidence>
<keyword evidence="3" id="KW-0496">Mitochondrion</keyword>
<sequence length="365" mass="40659">MFAERISKFDRFRARPIAPSTHRILQRETNIMVLISDISPGPSYFLMMHTPWNDFDPTCVDRNFTLYVCVALLTHGILNLMPSPRSAQRTTAPSRLKRRTSTPAKPKSSVKQGRSQSLQGPSDQLPAAAAATAALKVHPLPPIPSASLPDDNDTAPPSKKQIPMLLRSMSEMHVTECPKKAYEQPTLPELLGGALTDILSDPKISKFLVPKLESCLPYRFRHKNWRLAYSLGQHGASLHTMFRRVRAAEATLVIVETDDGDIFGGFATEPWSSSGLYFGTGESFVFTCAGKFELFPWTRKNHMIMFSNEDTIAMGGGGGFAWALNHDMSHGTSARSLTFDNRCLARRGDFGIVNFEVWEFACKYQ</sequence>
<dbReference type="OrthoDB" id="26679at2759"/>
<protein>
    <recommendedName>
        <fullName evidence="4">Oxidation resistance protein 1</fullName>
    </recommendedName>
</protein>
<evidence type="ECO:0000256" key="1">
    <source>
        <dbReference type="ARBA" id="ARBA00004173"/>
    </source>
</evidence>
<dbReference type="Pfam" id="PF07534">
    <property type="entry name" value="TLD"/>
    <property type="match status" value="1"/>
</dbReference>
<gene>
    <name evidence="8" type="primary">Aste57867_14396</name>
    <name evidence="7" type="ORF">As57867_014342</name>
    <name evidence="8" type="ORF">ASTE57867_14396</name>
</gene>
<comment type="subcellular location">
    <subcellularLocation>
        <location evidence="1">Mitochondrion</location>
    </subcellularLocation>
</comment>
<feature type="domain" description="TLDc" evidence="6">
    <location>
        <begin position="202"/>
        <end position="361"/>
    </location>
</feature>
<dbReference type="PANTHER" id="PTHR23354:SF62">
    <property type="entry name" value="MUSTARD, ISOFORM V"/>
    <property type="match status" value="1"/>
</dbReference>
<dbReference type="GO" id="GO:0005739">
    <property type="term" value="C:mitochondrion"/>
    <property type="evidence" value="ECO:0007669"/>
    <property type="project" value="UniProtKB-SubCell"/>
</dbReference>
<evidence type="ECO:0000259" key="6">
    <source>
        <dbReference type="PROSITE" id="PS51886"/>
    </source>
</evidence>
<feature type="region of interest" description="Disordered" evidence="5">
    <location>
        <begin position="83"/>
        <end position="125"/>
    </location>
</feature>
<organism evidence="8 9">
    <name type="scientific">Aphanomyces stellatus</name>
    <dbReference type="NCBI Taxonomy" id="120398"/>
    <lineage>
        <taxon>Eukaryota</taxon>
        <taxon>Sar</taxon>
        <taxon>Stramenopiles</taxon>
        <taxon>Oomycota</taxon>
        <taxon>Saprolegniomycetes</taxon>
        <taxon>Saprolegniales</taxon>
        <taxon>Verrucalvaceae</taxon>
        <taxon>Aphanomyces</taxon>
    </lineage>
</organism>
<evidence type="ECO:0000313" key="9">
    <source>
        <dbReference type="Proteomes" id="UP000332933"/>
    </source>
</evidence>
<reference evidence="8 9" key="1">
    <citation type="submission" date="2019-03" db="EMBL/GenBank/DDBJ databases">
        <authorList>
            <person name="Gaulin E."/>
            <person name="Dumas B."/>
        </authorList>
    </citation>
    <scope>NUCLEOTIDE SEQUENCE [LARGE SCALE GENOMIC DNA]</scope>
    <source>
        <strain evidence="8">CBS 568.67</strain>
    </source>
</reference>
<dbReference type="SMART" id="SM00584">
    <property type="entry name" value="TLDc"/>
    <property type="match status" value="1"/>
</dbReference>
<dbReference type="InterPro" id="IPR006571">
    <property type="entry name" value="TLDc_dom"/>
</dbReference>
<evidence type="ECO:0000256" key="3">
    <source>
        <dbReference type="ARBA" id="ARBA00023128"/>
    </source>
</evidence>
<name>A0A485L1D5_9STRA</name>
<feature type="region of interest" description="Disordered" evidence="5">
    <location>
        <begin position="140"/>
        <end position="160"/>
    </location>
</feature>
<dbReference type="PANTHER" id="PTHR23354">
    <property type="entry name" value="NUCLEOLAR PROTEIN 7/ESTROGEN RECEPTOR COACTIVATOR-RELATED"/>
    <property type="match status" value="1"/>
</dbReference>